<evidence type="ECO:0000256" key="1">
    <source>
        <dbReference type="SAM" id="SignalP"/>
    </source>
</evidence>
<dbReference type="Proteomes" id="UP001056648">
    <property type="component" value="Chromosome 2"/>
</dbReference>
<proteinExistence type="predicted"/>
<keyword evidence="1" id="KW-0732">Signal</keyword>
<dbReference type="SUPFAM" id="SSF56281">
    <property type="entry name" value="Metallo-hydrolase/oxidoreductase"/>
    <property type="match status" value="1"/>
</dbReference>
<dbReference type="InterPro" id="IPR036866">
    <property type="entry name" value="RibonucZ/Hydroxyglut_hydro"/>
</dbReference>
<gene>
    <name evidence="3" type="ORF">NDR89_17905</name>
</gene>
<protein>
    <submittedName>
        <fullName evidence="3">MBL fold metallo-hydrolase</fullName>
    </submittedName>
</protein>
<reference evidence="3" key="1">
    <citation type="submission" date="2022-06" db="EMBL/GenBank/DDBJ databases">
        <title>Complete genome sequence and characterization of Cupriavidus gilardii QJ1 isolated from contaminating cells.</title>
        <authorList>
            <person name="Qi J."/>
        </authorList>
    </citation>
    <scope>NUCLEOTIDE SEQUENCE</scope>
    <source>
        <strain evidence="3">QJ1</strain>
    </source>
</reference>
<evidence type="ECO:0000313" key="4">
    <source>
        <dbReference type="Proteomes" id="UP001056648"/>
    </source>
</evidence>
<accession>A0ABY4VN00</accession>
<feature type="domain" description="Metallo-beta-lactamase" evidence="2">
    <location>
        <begin position="56"/>
        <end position="242"/>
    </location>
</feature>
<name>A0ABY4VN00_9BURK</name>
<dbReference type="InterPro" id="IPR006311">
    <property type="entry name" value="TAT_signal"/>
</dbReference>
<organism evidence="3 4">
    <name type="scientific">Cupriavidus gilardii</name>
    <dbReference type="NCBI Taxonomy" id="82541"/>
    <lineage>
        <taxon>Bacteria</taxon>
        <taxon>Pseudomonadati</taxon>
        <taxon>Pseudomonadota</taxon>
        <taxon>Betaproteobacteria</taxon>
        <taxon>Burkholderiales</taxon>
        <taxon>Burkholderiaceae</taxon>
        <taxon>Cupriavidus</taxon>
    </lineage>
</organism>
<sequence>MTGGRRVFLRRAAGLGLAALCARRVAAAAGAGKPLILSPVAPGLYTGAVERDDLPLSPCLVAIGQDGVLVVDPGPNLNHGRRLIAAIRRRTALPVRWVVNSHPHPWQVLANAAFAELRPRPAFLASTATADAMRSRCGACRRLLVAELGPAAMAGTGIVLPQPALRDGIPLEAAGLRWQVRLFANAHSTSDTALYAPSLQLLYGGGLVTGDQVPDLRDGSLTGWRAALRALAALPATAVIGDAVGPPQRSLAPTLAYLDGLEDAIRQGLARGVDAADASRAVPGDAFRHWRGFVPRHALNVQRAWLELEDQWMRSAPAGPS</sequence>
<feature type="signal peptide" evidence="1">
    <location>
        <begin position="1"/>
        <end position="27"/>
    </location>
</feature>
<evidence type="ECO:0000259" key="2">
    <source>
        <dbReference type="SMART" id="SM00849"/>
    </source>
</evidence>
<dbReference type="Pfam" id="PF00753">
    <property type="entry name" value="Lactamase_B"/>
    <property type="match status" value="1"/>
</dbReference>
<dbReference type="InterPro" id="IPR001279">
    <property type="entry name" value="Metallo-B-lactamas"/>
</dbReference>
<dbReference type="EMBL" id="CP098736">
    <property type="protein sequence ID" value="USE78547.1"/>
    <property type="molecule type" value="Genomic_DNA"/>
</dbReference>
<dbReference type="RefSeq" id="WP_252252453.1">
    <property type="nucleotide sequence ID" value="NZ_CP098736.1"/>
</dbReference>
<keyword evidence="4" id="KW-1185">Reference proteome</keyword>
<dbReference type="Gene3D" id="3.60.15.10">
    <property type="entry name" value="Ribonuclease Z/Hydroxyacylglutathione hydrolase-like"/>
    <property type="match status" value="1"/>
</dbReference>
<feature type="chain" id="PRO_5046761263" evidence="1">
    <location>
        <begin position="28"/>
        <end position="321"/>
    </location>
</feature>
<dbReference type="SMART" id="SM00849">
    <property type="entry name" value="Lactamase_B"/>
    <property type="match status" value="1"/>
</dbReference>
<dbReference type="PROSITE" id="PS51318">
    <property type="entry name" value="TAT"/>
    <property type="match status" value="1"/>
</dbReference>
<evidence type="ECO:0000313" key="3">
    <source>
        <dbReference type="EMBL" id="USE78547.1"/>
    </source>
</evidence>